<dbReference type="EMBL" id="JBEQCT010000003">
    <property type="protein sequence ID" value="MFM2485268.1"/>
    <property type="molecule type" value="Genomic_DNA"/>
</dbReference>
<proteinExistence type="predicted"/>
<organism evidence="5 6">
    <name type="scientific">Celerinatantimonas yamalensis</name>
    <dbReference type="NCBI Taxonomy" id="559956"/>
    <lineage>
        <taxon>Bacteria</taxon>
        <taxon>Pseudomonadati</taxon>
        <taxon>Pseudomonadota</taxon>
        <taxon>Gammaproteobacteria</taxon>
        <taxon>Celerinatantimonadaceae</taxon>
        <taxon>Celerinatantimonas</taxon>
    </lineage>
</organism>
<evidence type="ECO:0000256" key="2">
    <source>
        <dbReference type="ARBA" id="ARBA00022630"/>
    </source>
</evidence>
<keyword evidence="2" id="KW-0285">Flavoprotein</keyword>
<dbReference type="Gene3D" id="3.40.50.360">
    <property type="match status" value="1"/>
</dbReference>
<dbReference type="Pfam" id="PF03358">
    <property type="entry name" value="FMN_red"/>
    <property type="match status" value="1"/>
</dbReference>
<feature type="domain" description="Flavodoxin-like" evidence="4">
    <location>
        <begin position="4"/>
        <end position="176"/>
    </location>
</feature>
<dbReference type="PANTHER" id="PTHR30546:SF23">
    <property type="entry name" value="FLAVOPROTEIN-LIKE PROTEIN YCP4-RELATED"/>
    <property type="match status" value="1"/>
</dbReference>
<name>A0ABW9G8A3_9GAMM</name>
<keyword evidence="3" id="KW-0288">FMN</keyword>
<dbReference type="InterPro" id="IPR005025">
    <property type="entry name" value="FMN_Rdtase-like_dom"/>
</dbReference>
<comment type="caution">
    <text evidence="5">The sequence shown here is derived from an EMBL/GenBank/DDBJ whole genome shotgun (WGS) entry which is preliminary data.</text>
</comment>
<dbReference type="InterPro" id="IPR029039">
    <property type="entry name" value="Flavoprotein-like_sf"/>
</dbReference>
<protein>
    <submittedName>
        <fullName evidence="5">Flavodoxin family protein</fullName>
    </submittedName>
</protein>
<dbReference type="SUPFAM" id="SSF52218">
    <property type="entry name" value="Flavoproteins"/>
    <property type="match status" value="1"/>
</dbReference>
<evidence type="ECO:0000313" key="6">
    <source>
        <dbReference type="Proteomes" id="UP001629953"/>
    </source>
</evidence>
<dbReference type="InterPro" id="IPR001226">
    <property type="entry name" value="Flavodoxin_CS"/>
</dbReference>
<evidence type="ECO:0000256" key="1">
    <source>
        <dbReference type="ARBA" id="ARBA00001917"/>
    </source>
</evidence>
<accession>A0ABW9G8A3</accession>
<dbReference type="InterPro" id="IPR008254">
    <property type="entry name" value="Flavodoxin/NO_synth"/>
</dbReference>
<dbReference type="PROSITE" id="PS00201">
    <property type="entry name" value="FLAVODOXIN"/>
    <property type="match status" value="1"/>
</dbReference>
<evidence type="ECO:0000259" key="4">
    <source>
        <dbReference type="PROSITE" id="PS50902"/>
    </source>
</evidence>
<dbReference type="PROSITE" id="PS50902">
    <property type="entry name" value="FLAVODOXIN_LIKE"/>
    <property type="match status" value="1"/>
</dbReference>
<keyword evidence="6" id="KW-1185">Reference proteome</keyword>
<dbReference type="RefSeq" id="WP_408623479.1">
    <property type="nucleotide sequence ID" value="NZ_JBEQCT010000003.1"/>
</dbReference>
<dbReference type="Proteomes" id="UP001629953">
    <property type="component" value="Unassembled WGS sequence"/>
</dbReference>
<gene>
    <name evidence="5" type="ORF">ABUE30_09370</name>
</gene>
<reference evidence="5 6" key="1">
    <citation type="journal article" date="2013" name="Int. J. Syst. Evol. Microbiol.">
        <title>Celerinatantimonas yamalensis sp. nov., a cold-adapted diazotrophic bacterium from a cold permafrost brine.</title>
        <authorList>
            <person name="Shcherbakova V."/>
            <person name="Chuvilskaya N."/>
            <person name="Rivkina E."/>
            <person name="Demidov N."/>
            <person name="Uchaeva V."/>
            <person name="Suetin S."/>
            <person name="Suzina N."/>
            <person name="Gilichinsky D."/>
        </authorList>
    </citation>
    <scope>NUCLEOTIDE SEQUENCE [LARGE SCALE GENOMIC DNA]</scope>
    <source>
        <strain evidence="5 6">C7</strain>
    </source>
</reference>
<evidence type="ECO:0000256" key="3">
    <source>
        <dbReference type="ARBA" id="ARBA00022643"/>
    </source>
</evidence>
<evidence type="ECO:0000313" key="5">
    <source>
        <dbReference type="EMBL" id="MFM2485268.1"/>
    </source>
</evidence>
<dbReference type="PANTHER" id="PTHR30546">
    <property type="entry name" value="FLAVODOXIN-RELATED PROTEIN WRBA-RELATED"/>
    <property type="match status" value="1"/>
</dbReference>
<comment type="cofactor">
    <cofactor evidence="1">
        <name>FMN</name>
        <dbReference type="ChEBI" id="CHEBI:58210"/>
    </cofactor>
</comment>
<sequence length="183" mass="19579">MSQVSVIFHSGYGHTKKIAEIVAQSAHAKLIEINSEGDISDTDWQTLAESDAIVFGTPTYMGGPSWQFKKFADTSSKVWFNRGWSNKLFAGFSVSGSLNGDKQMTLSYLQTLAAQHGGLWISLDILPANTLAATRDDLNNLGGSAGLLVQAPSDADAEAIPTGDLKTAEAFGKRINELAAKWA</sequence>